<dbReference type="Gene3D" id="2.160.20.10">
    <property type="entry name" value="Single-stranded right-handed beta-helix, Pectin lyase-like"/>
    <property type="match status" value="1"/>
</dbReference>
<dbReference type="InterPro" id="IPR012334">
    <property type="entry name" value="Pectin_lyas_fold"/>
</dbReference>
<accession>A0A927K5T8</accession>
<dbReference type="EMBL" id="JACYXZ010000002">
    <property type="protein sequence ID" value="MBD8869675.1"/>
    <property type="molecule type" value="Genomic_DNA"/>
</dbReference>
<dbReference type="PROSITE" id="PS51318">
    <property type="entry name" value="TAT"/>
    <property type="match status" value="1"/>
</dbReference>
<proteinExistence type="predicted"/>
<keyword evidence="2" id="KW-1185">Reference proteome</keyword>
<evidence type="ECO:0000313" key="1">
    <source>
        <dbReference type="EMBL" id="MBD8869675.1"/>
    </source>
</evidence>
<dbReference type="Proteomes" id="UP000616839">
    <property type="component" value="Unassembled WGS sequence"/>
</dbReference>
<dbReference type="RefSeq" id="WP_192142533.1">
    <property type="nucleotide sequence ID" value="NZ_JACYXZ010000002.1"/>
</dbReference>
<evidence type="ECO:0000313" key="2">
    <source>
        <dbReference type="Proteomes" id="UP000616839"/>
    </source>
</evidence>
<dbReference type="SUPFAM" id="SSF51126">
    <property type="entry name" value="Pectin lyase-like"/>
    <property type="match status" value="1"/>
</dbReference>
<evidence type="ECO:0008006" key="3">
    <source>
        <dbReference type="Google" id="ProtNLM"/>
    </source>
</evidence>
<dbReference type="InterPro" id="IPR006311">
    <property type="entry name" value="TAT_signal"/>
</dbReference>
<dbReference type="AlphaFoldDB" id="A0A927K5T8"/>
<dbReference type="InterPro" id="IPR011050">
    <property type="entry name" value="Pectin_lyase_fold/virulence"/>
</dbReference>
<name>A0A927K5T8_9ACTN</name>
<sequence length="372" mass="39594">MTPHPPTRRALRALAALLTGALVVLPLTGGRAAPAPSAGVSTSPLPSAAAVGTAAAVPAACASDGDYVWTHLHACGWPGLRSTGPKASKCPDGIRDRGTRARSVIRIGRAGAVVSCQRILGCLSIEARNVTIRDVKVTCHSGRTGEAANGTGVIKVQNGASATIRRVLTDGRRGVHACVWHQGTSLVVGRLDCRRVNDGIFGWADTGYSQTTGDNFRIKNSYFHNFTTRTANGHVDGYQTVGSAHGVIRHNTYKMTSDDNNSATSAVAIWNGRRTSRDIVVRDNLIAGGGFSIYAHDYHPSEASPEGGHKVLNTRFIDNVFSQRLFGCVGYYGVWFPRGSPTDGWNRSGNRVLETGQRIDGRNPTYGGRTCT</sequence>
<comment type="caution">
    <text evidence="1">The sequence shown here is derived from an EMBL/GenBank/DDBJ whole genome shotgun (WGS) entry which is preliminary data.</text>
</comment>
<protein>
    <recommendedName>
        <fullName evidence="3">Right-handed parallel beta-helix repeat-containing protein</fullName>
    </recommendedName>
</protein>
<reference evidence="1" key="1">
    <citation type="submission" date="2020-09" db="EMBL/GenBank/DDBJ databases">
        <title>Nocardioides sp. strain MJB4 16S ribosomal RNA gene Genome sequencing and assembly.</title>
        <authorList>
            <person name="Kim I."/>
        </authorList>
    </citation>
    <scope>NUCLEOTIDE SEQUENCE</scope>
    <source>
        <strain evidence="1">MJB4</strain>
    </source>
</reference>
<gene>
    <name evidence="1" type="ORF">IE331_08560</name>
</gene>
<organism evidence="1 2">
    <name type="scientific">Nocardioides donggukensis</name>
    <dbReference type="NCBI Taxonomy" id="2774019"/>
    <lineage>
        <taxon>Bacteria</taxon>
        <taxon>Bacillati</taxon>
        <taxon>Actinomycetota</taxon>
        <taxon>Actinomycetes</taxon>
        <taxon>Propionibacteriales</taxon>
        <taxon>Nocardioidaceae</taxon>
        <taxon>Nocardioides</taxon>
    </lineage>
</organism>